<evidence type="ECO:0008006" key="4">
    <source>
        <dbReference type="Google" id="ProtNLM"/>
    </source>
</evidence>
<reference evidence="3" key="1">
    <citation type="journal article" date="2019" name="Int. J. Syst. Evol. Microbiol.">
        <title>The Global Catalogue of Microorganisms (GCM) 10K type strain sequencing project: providing services to taxonomists for standard genome sequencing and annotation.</title>
        <authorList>
            <consortium name="The Broad Institute Genomics Platform"/>
            <consortium name="The Broad Institute Genome Sequencing Center for Infectious Disease"/>
            <person name="Wu L."/>
            <person name="Ma J."/>
        </authorList>
    </citation>
    <scope>NUCLEOTIDE SEQUENCE [LARGE SCALE GENOMIC DNA]</scope>
    <source>
        <strain evidence="3">KCTC 42143</strain>
    </source>
</reference>
<dbReference type="Gene3D" id="1.10.1760.20">
    <property type="match status" value="1"/>
</dbReference>
<feature type="transmembrane region" description="Helical" evidence="1">
    <location>
        <begin position="76"/>
        <end position="94"/>
    </location>
</feature>
<keyword evidence="1" id="KW-0812">Transmembrane</keyword>
<accession>A0ABW4NPR9</accession>
<dbReference type="RefSeq" id="WP_058918564.1">
    <property type="nucleotide sequence ID" value="NZ_JBHSQC010000008.1"/>
</dbReference>
<evidence type="ECO:0000313" key="2">
    <source>
        <dbReference type="EMBL" id="MFD1800435.1"/>
    </source>
</evidence>
<keyword evidence="3" id="KW-1185">Reference proteome</keyword>
<proteinExistence type="predicted"/>
<keyword evidence="1" id="KW-0472">Membrane</keyword>
<gene>
    <name evidence="2" type="ORF">ACFSBK_11305</name>
</gene>
<sequence>MQHERVQKLTISALLVAIGILIPIISPVKIILEPASFTLGSHVAIFIALFISPMMAVSVALGTTVGFLISGFPLVISLRALTHVLFAGVGAYWLQKDPGLMNSPIKTQLYSLMIGILHAVAEVFVVALFYFGGTMTEADYSQGFLRSVFLMVGVGTVIHSMVDFSLAHIVWKALNTRQSFVAKMTKLRNNN</sequence>
<keyword evidence="1" id="KW-1133">Transmembrane helix</keyword>
<dbReference type="Proteomes" id="UP001597285">
    <property type="component" value="Unassembled WGS sequence"/>
</dbReference>
<feature type="transmembrane region" description="Helical" evidence="1">
    <location>
        <begin position="12"/>
        <end position="32"/>
    </location>
</feature>
<name>A0ABW4NPR9_9LACT</name>
<dbReference type="EMBL" id="JBHUFF010000020">
    <property type="protein sequence ID" value="MFD1800435.1"/>
    <property type="molecule type" value="Genomic_DNA"/>
</dbReference>
<comment type="caution">
    <text evidence="2">The sequence shown here is derived from an EMBL/GenBank/DDBJ whole genome shotgun (WGS) entry which is preliminary data.</text>
</comment>
<feature type="transmembrane region" description="Helical" evidence="1">
    <location>
        <begin position="109"/>
        <end position="131"/>
    </location>
</feature>
<feature type="transmembrane region" description="Helical" evidence="1">
    <location>
        <begin position="143"/>
        <end position="162"/>
    </location>
</feature>
<organism evidence="2 3">
    <name type="scientific">Carnobacterium antarcticum</name>
    <dbReference type="NCBI Taxonomy" id="2126436"/>
    <lineage>
        <taxon>Bacteria</taxon>
        <taxon>Bacillati</taxon>
        <taxon>Bacillota</taxon>
        <taxon>Bacilli</taxon>
        <taxon>Lactobacillales</taxon>
        <taxon>Carnobacteriaceae</taxon>
        <taxon>Carnobacterium</taxon>
    </lineage>
</organism>
<evidence type="ECO:0000256" key="1">
    <source>
        <dbReference type="SAM" id="Phobius"/>
    </source>
</evidence>
<protein>
    <recommendedName>
        <fullName evidence="4">Niacin transporter NiaX</fullName>
    </recommendedName>
</protein>
<feature type="transmembrane region" description="Helical" evidence="1">
    <location>
        <begin position="44"/>
        <end position="69"/>
    </location>
</feature>
<evidence type="ECO:0000313" key="3">
    <source>
        <dbReference type="Proteomes" id="UP001597285"/>
    </source>
</evidence>